<dbReference type="EMBL" id="HBUE01211815">
    <property type="protein sequence ID" value="CAG6534838.1"/>
    <property type="molecule type" value="Transcribed_RNA"/>
</dbReference>
<keyword evidence="1" id="KW-1133">Transmembrane helix</keyword>
<reference evidence="2" key="1">
    <citation type="submission" date="2021-05" db="EMBL/GenBank/DDBJ databases">
        <authorList>
            <person name="Alioto T."/>
            <person name="Alioto T."/>
            <person name="Gomez Garrido J."/>
        </authorList>
    </citation>
    <scope>NUCLEOTIDE SEQUENCE</scope>
</reference>
<evidence type="ECO:0000256" key="1">
    <source>
        <dbReference type="SAM" id="Phobius"/>
    </source>
</evidence>
<dbReference type="EMBL" id="HBUE01318248">
    <property type="protein sequence ID" value="CAG6586785.1"/>
    <property type="molecule type" value="Transcribed_RNA"/>
</dbReference>
<feature type="transmembrane region" description="Helical" evidence="1">
    <location>
        <begin position="31"/>
        <end position="52"/>
    </location>
</feature>
<accession>A0A8D8K9N6</accession>
<sequence>MLKLFIDVSQSTPSRSLASAIFSEVLSNGKLFASFACLVVIFSGAVHFFSIVETAATSLKSVVRSKGPWCSGFSKGSCIETLPDTDSGVMWRPFQNQTTDTYVGTCRVATSDGLVSGAGLHQERRKY</sequence>
<evidence type="ECO:0000313" key="2">
    <source>
        <dbReference type="EMBL" id="CAG6586785.1"/>
    </source>
</evidence>
<name>A0A8D8K9N6_CULPI</name>
<organism evidence="2">
    <name type="scientific">Culex pipiens</name>
    <name type="common">House mosquito</name>
    <dbReference type="NCBI Taxonomy" id="7175"/>
    <lineage>
        <taxon>Eukaryota</taxon>
        <taxon>Metazoa</taxon>
        <taxon>Ecdysozoa</taxon>
        <taxon>Arthropoda</taxon>
        <taxon>Hexapoda</taxon>
        <taxon>Insecta</taxon>
        <taxon>Pterygota</taxon>
        <taxon>Neoptera</taxon>
        <taxon>Endopterygota</taxon>
        <taxon>Diptera</taxon>
        <taxon>Nematocera</taxon>
        <taxon>Culicoidea</taxon>
        <taxon>Culicidae</taxon>
        <taxon>Culicinae</taxon>
        <taxon>Culicini</taxon>
        <taxon>Culex</taxon>
        <taxon>Culex</taxon>
    </lineage>
</organism>
<protein>
    <submittedName>
        <fullName evidence="2">(northern house mosquito) hypothetical protein</fullName>
    </submittedName>
</protein>
<proteinExistence type="predicted"/>
<keyword evidence="1" id="KW-0812">Transmembrane</keyword>
<keyword evidence="1" id="KW-0472">Membrane</keyword>
<dbReference type="AlphaFoldDB" id="A0A8D8K9N6"/>